<dbReference type="Proteomes" id="UP001597540">
    <property type="component" value="Unassembled WGS sequence"/>
</dbReference>
<sequence length="136" mass="14226">MNEIIEGSGFAKLSGVIKTLGYNKDVDIELATVLAPLPNLRIQIDNMKIELEADDIIIAEHLTDIEREISFSFPVSGGTTSAGSPSHSHGLGNIAASSAKVTVKSPLKAGDRVIVASIKAGQSYVVLDKAVILNGA</sequence>
<comment type="caution">
    <text evidence="1">The sequence shown here is derived from an EMBL/GenBank/DDBJ whole genome shotgun (WGS) entry which is preliminary data.</text>
</comment>
<gene>
    <name evidence="1" type="ORF">ACFSVM_20345</name>
</gene>
<keyword evidence="2" id="KW-1185">Reference proteome</keyword>
<name>A0ABW5SUA6_9BACL</name>
<proteinExistence type="predicted"/>
<evidence type="ECO:0000313" key="1">
    <source>
        <dbReference type="EMBL" id="MFD2702794.1"/>
    </source>
</evidence>
<reference evidence="2" key="1">
    <citation type="journal article" date="2019" name="Int. J. Syst. Evol. Microbiol.">
        <title>The Global Catalogue of Microorganisms (GCM) 10K type strain sequencing project: providing services to taxonomists for standard genome sequencing and annotation.</title>
        <authorList>
            <consortium name="The Broad Institute Genomics Platform"/>
            <consortium name="The Broad Institute Genome Sequencing Center for Infectious Disease"/>
            <person name="Wu L."/>
            <person name="Ma J."/>
        </authorList>
    </citation>
    <scope>NUCLEOTIDE SEQUENCE [LARGE SCALE GENOMIC DNA]</scope>
    <source>
        <strain evidence="2">KCTC 33849</strain>
    </source>
</reference>
<dbReference type="InterPro" id="IPR022555">
    <property type="entry name" value="DUF2577"/>
</dbReference>
<dbReference type="EMBL" id="JBHUMJ010000008">
    <property type="protein sequence ID" value="MFD2702794.1"/>
    <property type="molecule type" value="Genomic_DNA"/>
</dbReference>
<protein>
    <submittedName>
        <fullName evidence="1">DUF2577 domain-containing protein</fullName>
    </submittedName>
</protein>
<evidence type="ECO:0000313" key="2">
    <source>
        <dbReference type="Proteomes" id="UP001597540"/>
    </source>
</evidence>
<dbReference type="Pfam" id="PF10844">
    <property type="entry name" value="DUF2577"/>
    <property type="match status" value="1"/>
</dbReference>
<dbReference type="RefSeq" id="WP_379264191.1">
    <property type="nucleotide sequence ID" value="NZ_JBHUMJ010000008.1"/>
</dbReference>
<organism evidence="1 2">
    <name type="scientific">Paenibacillus shunpengii</name>
    <dbReference type="NCBI Taxonomy" id="2054424"/>
    <lineage>
        <taxon>Bacteria</taxon>
        <taxon>Bacillati</taxon>
        <taxon>Bacillota</taxon>
        <taxon>Bacilli</taxon>
        <taxon>Bacillales</taxon>
        <taxon>Paenibacillaceae</taxon>
        <taxon>Paenibacillus</taxon>
    </lineage>
</organism>
<accession>A0ABW5SUA6</accession>